<keyword evidence="3" id="KW-1185">Reference proteome</keyword>
<evidence type="ECO:0000313" key="3">
    <source>
        <dbReference type="Proteomes" id="UP001642260"/>
    </source>
</evidence>
<reference evidence="2 3" key="1">
    <citation type="submission" date="2022-03" db="EMBL/GenBank/DDBJ databases">
        <authorList>
            <person name="Macdonald S."/>
            <person name="Ahmed S."/>
            <person name="Newling K."/>
        </authorList>
    </citation>
    <scope>NUCLEOTIDE SEQUENCE [LARGE SCALE GENOMIC DNA]</scope>
</reference>
<proteinExistence type="predicted"/>
<gene>
    <name evidence="2" type="ORF">ERUC_LOCUS3091</name>
</gene>
<comment type="caution">
    <text evidence="2">The sequence shown here is derived from an EMBL/GenBank/DDBJ whole genome shotgun (WGS) entry which is preliminary data.</text>
</comment>
<dbReference type="Proteomes" id="UP001642260">
    <property type="component" value="Unassembled WGS sequence"/>
</dbReference>
<sequence length="111" mass="12243">MEVISDPTDEEFLKENPDEDFEVMLKEQEEEALADAEDYGEIEEQKNVEAAVDGVGGEQEKNKGSNKMRMATALLSPRKRTMTKGGARHGDNIKPLDGRGITIPKSGHSKP</sequence>
<organism evidence="2 3">
    <name type="scientific">Eruca vesicaria subsp. sativa</name>
    <name type="common">Garden rocket</name>
    <name type="synonym">Eruca sativa</name>
    <dbReference type="NCBI Taxonomy" id="29727"/>
    <lineage>
        <taxon>Eukaryota</taxon>
        <taxon>Viridiplantae</taxon>
        <taxon>Streptophyta</taxon>
        <taxon>Embryophyta</taxon>
        <taxon>Tracheophyta</taxon>
        <taxon>Spermatophyta</taxon>
        <taxon>Magnoliopsida</taxon>
        <taxon>eudicotyledons</taxon>
        <taxon>Gunneridae</taxon>
        <taxon>Pentapetalae</taxon>
        <taxon>rosids</taxon>
        <taxon>malvids</taxon>
        <taxon>Brassicales</taxon>
        <taxon>Brassicaceae</taxon>
        <taxon>Brassiceae</taxon>
        <taxon>Eruca</taxon>
    </lineage>
</organism>
<name>A0ABC8J1L8_ERUVS</name>
<protein>
    <submittedName>
        <fullName evidence="2">Uncharacterized protein</fullName>
    </submittedName>
</protein>
<evidence type="ECO:0000313" key="2">
    <source>
        <dbReference type="EMBL" id="CAH8301952.1"/>
    </source>
</evidence>
<feature type="compositionally biased region" description="Basic and acidic residues" evidence="1">
    <location>
        <begin position="88"/>
        <end position="97"/>
    </location>
</feature>
<feature type="region of interest" description="Disordered" evidence="1">
    <location>
        <begin position="75"/>
        <end position="111"/>
    </location>
</feature>
<dbReference type="AlphaFoldDB" id="A0ABC8J1L8"/>
<accession>A0ABC8J1L8</accession>
<dbReference type="EMBL" id="CAKOAT010056155">
    <property type="protein sequence ID" value="CAH8301952.1"/>
    <property type="molecule type" value="Genomic_DNA"/>
</dbReference>
<evidence type="ECO:0000256" key="1">
    <source>
        <dbReference type="SAM" id="MobiDB-lite"/>
    </source>
</evidence>